<evidence type="ECO:0000256" key="1">
    <source>
        <dbReference type="SAM" id="MobiDB-lite"/>
    </source>
</evidence>
<feature type="compositionally biased region" description="Basic and acidic residues" evidence="1">
    <location>
        <begin position="640"/>
        <end position="657"/>
    </location>
</feature>
<feature type="compositionally biased region" description="Basic and acidic residues" evidence="1">
    <location>
        <begin position="267"/>
        <end position="284"/>
    </location>
</feature>
<feature type="compositionally biased region" description="Basic and acidic residues" evidence="1">
    <location>
        <begin position="492"/>
        <end position="503"/>
    </location>
</feature>
<feature type="region of interest" description="Disordered" evidence="1">
    <location>
        <begin position="964"/>
        <end position="983"/>
    </location>
</feature>
<feature type="compositionally biased region" description="Basic and acidic residues" evidence="1">
    <location>
        <begin position="665"/>
        <end position="686"/>
    </location>
</feature>
<feature type="compositionally biased region" description="Basic and acidic residues" evidence="1">
    <location>
        <begin position="602"/>
        <end position="631"/>
    </location>
</feature>
<feature type="region of interest" description="Disordered" evidence="1">
    <location>
        <begin position="448"/>
        <end position="471"/>
    </location>
</feature>
<comment type="caution">
    <text evidence="2">The sequence shown here is derived from an EMBL/GenBank/DDBJ whole genome shotgun (WGS) entry which is preliminary data.</text>
</comment>
<dbReference type="AlphaFoldDB" id="A0AA88L2C7"/>
<keyword evidence="3" id="KW-1185">Reference proteome</keyword>
<feature type="region of interest" description="Disordered" evidence="1">
    <location>
        <begin position="115"/>
        <end position="167"/>
    </location>
</feature>
<feature type="compositionally biased region" description="Basic and acidic residues" evidence="1">
    <location>
        <begin position="730"/>
        <end position="750"/>
    </location>
</feature>
<protein>
    <submittedName>
        <fullName evidence="2">Uncharacterized protein</fullName>
    </submittedName>
</protein>
<proteinExistence type="predicted"/>
<feature type="compositionally biased region" description="Basic and acidic residues" evidence="1">
    <location>
        <begin position="757"/>
        <end position="767"/>
    </location>
</feature>
<dbReference type="EMBL" id="JAVRJZ010000016">
    <property type="protein sequence ID" value="KAK2710639.1"/>
    <property type="molecule type" value="Genomic_DNA"/>
</dbReference>
<feature type="region of interest" description="Disordered" evidence="1">
    <location>
        <begin position="393"/>
        <end position="415"/>
    </location>
</feature>
<name>A0AA88L2C7_ARTSF</name>
<evidence type="ECO:0000313" key="2">
    <source>
        <dbReference type="EMBL" id="KAK2710639.1"/>
    </source>
</evidence>
<feature type="compositionally biased region" description="Polar residues" evidence="1">
    <location>
        <begin position="292"/>
        <end position="306"/>
    </location>
</feature>
<feature type="compositionally biased region" description="Basic and acidic residues" evidence="1">
    <location>
        <begin position="574"/>
        <end position="584"/>
    </location>
</feature>
<accession>A0AA88L2C7</accession>
<feature type="region of interest" description="Disordered" evidence="1">
    <location>
        <begin position="881"/>
        <end position="938"/>
    </location>
</feature>
<feature type="region of interest" description="Disordered" evidence="1">
    <location>
        <begin position="19"/>
        <end position="47"/>
    </location>
</feature>
<feature type="compositionally biased region" description="Basic and acidic residues" evidence="1">
    <location>
        <begin position="122"/>
        <end position="167"/>
    </location>
</feature>
<feature type="region of interest" description="Disordered" evidence="1">
    <location>
        <begin position="566"/>
        <end position="699"/>
    </location>
</feature>
<evidence type="ECO:0000313" key="3">
    <source>
        <dbReference type="Proteomes" id="UP001187531"/>
    </source>
</evidence>
<feature type="region of interest" description="Disordered" evidence="1">
    <location>
        <begin position="209"/>
        <end position="333"/>
    </location>
</feature>
<sequence>MLGLKQIFEKVFHLDYSSNKQKKQKTETTEVLEQKPTSFLAPGEKGAQTNRRVCCVEPAQVAEPDEIIHITDLPLVRSSSNASSDFVDIPEQREGDFEDIDKSQDTIFLAANRQLDEESEEMDQKRVLSLPTKEDYEREEERIDHMKHESQERLKASGEERISDRNLLEKAKGNEAAEFLGIPEEYRIDKKLSSEDILHQDPLILNVGSHLQHQRDDENEQIEYERTHDFTGAPREENLKGNEKESNIQENKPEVSNKPMKPVLSLESDKKETSAPHKLKTEGKKQKKNQTKNESPETYATVTSTEKCNRGKHVRPSGGKVSYNPISAKELQETRKINPDVNAADHNEIGTPQDHSLQNEMEAIKEHAQSQMLSFQSQVNAESKEPPVIKTATQPFDHLSPKDPEHHEIGGPGEHKLKDVLKDINEEAQEQMLQAEAAFHPKNISETVKSERNELPSAETANIPPKQQEHSEIGTIEEHELKNEFENVKEEAQEQMKEFENKVEQTSVPSKTAPIKKKEIAELVKAPSKILPKDIEANESGSAEEHKLKNVMREVYDEFQSQMKQFETAVGSDTSRKSQERETVDVPPNQQKHGETGTINEQELKKMLKSSKEEARKCDDETSPQKRKDAANKGSNVDIGFEKLNRKAEGNSSEADKQISQGDSKSSEQENFEEKHKKETVYPEKVRKSHVKSHPLKKEEQIAVDVPTIKEKPDAGSLIRRDLKKGIKKDIEFEGLKRKTEEEQQREFGKKSSSRGVIEHKSEKPEKSDEDAKEAEKNKKLLSFEDMKAEASRFQLDQSKGEPVHIARSEENIKEICEDIERVCEEMELMSIEHPMEEDADEATEREVAIQLIDKNPSVNPAEIMDVFKKLSSFAENTASEAGSEGIHHSPLESVPVQRKRRNDTNESYGFTYEDVYETSDEDSCRSTDGSPIEEGEMKRKQLRTIDEKYDIHNIEDVSEADRHAITSSGRSPARSKWELETEQQPKLTRTKLKRTEIHPSILGEIDSEFLDKILDLSIVDAGLSFAYLVYTSFKGTCPRFIQNLVFGSSEQCTWMALHLSKFFLRPLSRQLQTLDHMAANCVEIMENTFSPQAS</sequence>
<feature type="compositionally biased region" description="Basic and acidic residues" evidence="1">
    <location>
        <begin position="399"/>
        <end position="415"/>
    </location>
</feature>
<feature type="compositionally biased region" description="Basic and acidic residues" evidence="1">
    <location>
        <begin position="223"/>
        <end position="255"/>
    </location>
</feature>
<feature type="region of interest" description="Disordered" evidence="1">
    <location>
        <begin position="730"/>
        <end position="777"/>
    </location>
</feature>
<dbReference type="Proteomes" id="UP001187531">
    <property type="component" value="Unassembled WGS sequence"/>
</dbReference>
<reference evidence="2" key="1">
    <citation type="submission" date="2023-07" db="EMBL/GenBank/DDBJ databases">
        <title>Chromosome-level genome assembly of Artemia franciscana.</title>
        <authorList>
            <person name="Jo E."/>
        </authorList>
    </citation>
    <scope>NUCLEOTIDE SEQUENCE</scope>
    <source>
        <tissue evidence="2">Whole body</tissue>
    </source>
</reference>
<feature type="region of interest" description="Disordered" evidence="1">
    <location>
        <begin position="492"/>
        <end position="513"/>
    </location>
</feature>
<gene>
    <name evidence="2" type="ORF">QYM36_011981</name>
</gene>
<organism evidence="2 3">
    <name type="scientific">Artemia franciscana</name>
    <name type="common">Brine shrimp</name>
    <name type="synonym">Artemia sanfranciscana</name>
    <dbReference type="NCBI Taxonomy" id="6661"/>
    <lineage>
        <taxon>Eukaryota</taxon>
        <taxon>Metazoa</taxon>
        <taxon>Ecdysozoa</taxon>
        <taxon>Arthropoda</taxon>
        <taxon>Crustacea</taxon>
        <taxon>Branchiopoda</taxon>
        <taxon>Anostraca</taxon>
        <taxon>Artemiidae</taxon>
        <taxon>Artemia</taxon>
    </lineage>
</organism>